<accession>A0ABR7F088</accession>
<dbReference type="InterPro" id="IPR053376">
    <property type="entry name" value="Serine_acetyltransferase"/>
</dbReference>
<dbReference type="PANTHER" id="PTHR42811">
    <property type="entry name" value="SERINE ACETYLTRANSFERASE"/>
    <property type="match status" value="1"/>
</dbReference>
<organism evidence="5 6">
    <name type="scientific">Eubacterium segne</name>
    <dbReference type="NCBI Taxonomy" id="2763045"/>
    <lineage>
        <taxon>Bacteria</taxon>
        <taxon>Bacillati</taxon>
        <taxon>Bacillota</taxon>
        <taxon>Clostridia</taxon>
        <taxon>Eubacteriales</taxon>
        <taxon>Eubacteriaceae</taxon>
        <taxon>Eubacterium</taxon>
    </lineage>
</organism>
<keyword evidence="3" id="KW-0808">Transferase</keyword>
<protein>
    <submittedName>
        <fullName evidence="5">Serine acetyltransferase</fullName>
    </submittedName>
</protein>
<dbReference type="Gene3D" id="2.160.10.10">
    <property type="entry name" value="Hexapeptide repeat proteins"/>
    <property type="match status" value="1"/>
</dbReference>
<sequence>MRDGREEEIRNIVGELLEDYKDDRTINQIELFDQPDTEVIVDILDKMLKIVFPGFFREKTYRFYNLNSRLTVLLEDVMFNLNKQIAIALRQLPENQNANEDEMAEKAEKITLEFFKKIPLIREYTETDVQAAFDGDPAAFNRNEIILSYPGLYTITINRIAHELFKLSVPLIPRIMTEHAHSQTGIDIHPGATIGKYFFMDHGTGIVVGETTIIGDNVKVYQGVTIGALSTRGGQKLKGVKRHPTIEDNVTIYSGASVLGGETVIGRNSVIGSNAFITSSIAPETRVSIKNQELNYKTGKNKKEASGIEITDLEQDESWFYII</sequence>
<evidence type="ECO:0000256" key="4">
    <source>
        <dbReference type="ARBA" id="ARBA00023315"/>
    </source>
</evidence>
<evidence type="ECO:0000256" key="2">
    <source>
        <dbReference type="ARBA" id="ARBA00022605"/>
    </source>
</evidence>
<keyword evidence="4" id="KW-0012">Acyltransferase</keyword>
<dbReference type="NCBIfam" id="NF041874">
    <property type="entry name" value="EPS_EpsC"/>
    <property type="match status" value="1"/>
</dbReference>
<dbReference type="CDD" id="cd03354">
    <property type="entry name" value="LbH_SAT"/>
    <property type="match status" value="1"/>
</dbReference>
<evidence type="ECO:0000313" key="6">
    <source>
        <dbReference type="Proteomes" id="UP000597877"/>
    </source>
</evidence>
<comment type="caution">
    <text evidence="5">The sequence shown here is derived from an EMBL/GenBank/DDBJ whole genome shotgun (WGS) entry which is preliminary data.</text>
</comment>
<dbReference type="Proteomes" id="UP000597877">
    <property type="component" value="Unassembled WGS sequence"/>
</dbReference>
<comment type="pathway">
    <text evidence="1">Amino-acid biosynthesis; L-cysteine biosynthesis; L-cysteine from L-serine: step 1/2.</text>
</comment>
<keyword evidence="6" id="KW-1185">Reference proteome</keyword>
<dbReference type="SUPFAM" id="SSF51161">
    <property type="entry name" value="Trimeric LpxA-like enzymes"/>
    <property type="match status" value="1"/>
</dbReference>
<name>A0ABR7F088_9FIRM</name>
<dbReference type="InterPro" id="IPR042122">
    <property type="entry name" value="Ser_AcTrfase_N_sf"/>
</dbReference>
<gene>
    <name evidence="5" type="ORF">H8S00_03290</name>
</gene>
<keyword evidence="2" id="KW-0028">Amino-acid biosynthesis</keyword>
<reference evidence="5 6" key="1">
    <citation type="submission" date="2020-08" db="EMBL/GenBank/DDBJ databases">
        <title>Genome public.</title>
        <authorList>
            <person name="Liu C."/>
            <person name="Sun Q."/>
        </authorList>
    </citation>
    <scope>NUCLEOTIDE SEQUENCE [LARGE SCALE GENOMIC DNA]</scope>
    <source>
        <strain evidence="5 6">BX4</strain>
    </source>
</reference>
<evidence type="ECO:0000313" key="5">
    <source>
        <dbReference type="EMBL" id="MBC5667016.1"/>
    </source>
</evidence>
<dbReference type="InterPro" id="IPR011004">
    <property type="entry name" value="Trimer_LpxA-like_sf"/>
</dbReference>
<dbReference type="Gene3D" id="1.10.3130.10">
    <property type="entry name" value="serine acetyltransferase, domain 1"/>
    <property type="match status" value="1"/>
</dbReference>
<evidence type="ECO:0000256" key="1">
    <source>
        <dbReference type="ARBA" id="ARBA00004876"/>
    </source>
</evidence>
<dbReference type="EMBL" id="JACOOZ010000002">
    <property type="protein sequence ID" value="MBC5667016.1"/>
    <property type="molecule type" value="Genomic_DNA"/>
</dbReference>
<proteinExistence type="predicted"/>
<dbReference type="InterPro" id="IPR045304">
    <property type="entry name" value="LbH_SAT"/>
</dbReference>
<evidence type="ECO:0000256" key="3">
    <source>
        <dbReference type="ARBA" id="ARBA00022679"/>
    </source>
</evidence>
<dbReference type="RefSeq" id="WP_021953431.1">
    <property type="nucleotide sequence ID" value="NZ_JACOOZ010000002.1"/>
</dbReference>